<keyword evidence="2 4" id="KW-0813">Transport</keyword>
<evidence type="ECO:0000313" key="7">
    <source>
        <dbReference type="Proteomes" id="UP000236394"/>
    </source>
</evidence>
<dbReference type="GO" id="GO:0046933">
    <property type="term" value="F:proton-transporting ATP synthase activity, rotational mechanism"/>
    <property type="evidence" value="ECO:0007669"/>
    <property type="project" value="UniProtKB-UniRule"/>
</dbReference>
<keyword evidence="3 4" id="KW-0406">Ion transport</keyword>
<evidence type="ECO:0000256" key="3">
    <source>
        <dbReference type="ARBA" id="ARBA00023065"/>
    </source>
</evidence>
<name>A0A2J8AZT8_9FIRM</name>
<dbReference type="GO" id="GO:0046961">
    <property type="term" value="F:proton-transporting ATPase activity, rotational mechanism"/>
    <property type="evidence" value="ECO:0007669"/>
    <property type="project" value="InterPro"/>
</dbReference>
<dbReference type="GO" id="GO:0005524">
    <property type="term" value="F:ATP binding"/>
    <property type="evidence" value="ECO:0007669"/>
    <property type="project" value="UniProtKB-UniRule"/>
</dbReference>
<dbReference type="EMBL" id="NBZD01000004">
    <property type="protein sequence ID" value="PNH18017.1"/>
    <property type="molecule type" value="Genomic_DNA"/>
</dbReference>
<keyword evidence="4" id="KW-0375">Hydrogen ion transport</keyword>
<accession>A0A2J8AZT8</accession>
<comment type="similarity">
    <text evidence="1 4">Belongs to the V-ATPase D subunit family.</text>
</comment>
<dbReference type="Proteomes" id="UP000236394">
    <property type="component" value="Unassembled WGS sequence"/>
</dbReference>
<dbReference type="Pfam" id="PF01813">
    <property type="entry name" value="ATP-synt_D"/>
    <property type="match status" value="1"/>
</dbReference>
<dbReference type="HAMAP" id="MF_00271">
    <property type="entry name" value="ATP_synth_D_arch"/>
    <property type="match status" value="1"/>
</dbReference>
<evidence type="ECO:0000256" key="1">
    <source>
        <dbReference type="ARBA" id="ARBA00005850"/>
    </source>
</evidence>
<reference evidence="7" key="1">
    <citation type="submission" date="2017-04" db="EMBL/GenBank/DDBJ databases">
        <authorList>
            <person name="Bumgarner R.E."/>
            <person name="Fredricks D.N."/>
            <person name="Srinivasan S."/>
        </authorList>
    </citation>
    <scope>NUCLEOTIDE SEQUENCE [LARGE SCALE GENOMIC DNA]</scope>
    <source>
        <strain evidence="7">KA00405</strain>
    </source>
</reference>
<dbReference type="Gene3D" id="1.10.287.3240">
    <property type="match status" value="1"/>
</dbReference>
<dbReference type="RefSeq" id="WP_012992932.1">
    <property type="nucleotide sequence ID" value="NZ_NBZD01000004.1"/>
</dbReference>
<proteinExistence type="inferred from homology"/>
<dbReference type="InterPro" id="IPR002699">
    <property type="entry name" value="V_ATPase_D"/>
</dbReference>
<dbReference type="NCBIfam" id="TIGR00309">
    <property type="entry name" value="V_ATPase_subD"/>
    <property type="match status" value="1"/>
</dbReference>
<comment type="function">
    <text evidence="4">Produces ATP from ADP in the presence of a proton gradient across the membrane.</text>
</comment>
<dbReference type="GO" id="GO:0042777">
    <property type="term" value="P:proton motive force-driven plasma membrane ATP synthesis"/>
    <property type="evidence" value="ECO:0007669"/>
    <property type="project" value="UniProtKB-UniRule"/>
</dbReference>
<keyword evidence="4" id="KW-0066">ATP synthesis</keyword>
<evidence type="ECO:0000256" key="5">
    <source>
        <dbReference type="SAM" id="Coils"/>
    </source>
</evidence>
<dbReference type="OMA" id="REEFFRM"/>
<gene>
    <name evidence="4" type="primary">atpD</name>
    <name evidence="6" type="ORF">B7R76_06680</name>
</gene>
<organism evidence="6 7">
    <name type="scientific">Mageeibacillus indolicus</name>
    <dbReference type="NCBI Taxonomy" id="884684"/>
    <lineage>
        <taxon>Bacteria</taxon>
        <taxon>Bacillati</taxon>
        <taxon>Bacillota</taxon>
        <taxon>Clostridia</taxon>
        <taxon>Eubacteriales</taxon>
        <taxon>Oscillospiraceae</taxon>
        <taxon>Mageeibacillus</taxon>
    </lineage>
</organism>
<keyword evidence="5" id="KW-0175">Coiled coil</keyword>
<evidence type="ECO:0000313" key="6">
    <source>
        <dbReference type="EMBL" id="PNH18017.1"/>
    </source>
</evidence>
<sequence length="234" mass="26461">MAKAAVSPNRMELMRLKKELNTARRGHKMLKDKRDELMRQFMDIIRDNQRLRKEVDVRLNKASEGMALAAAVMSPETLQEALLLSQEKRTVDVGEKAIMGVHVPQFELSDQQITNTGLAYGLAQTTEDLDQTVDELVAAVPDLLELAQVEKTVQMLASEIEKTRRRVNSLEYVMIPALERQIHSIIMKMEENERGNLTRLMKVKDMIIQREILARREADAQVASECSGGSASTN</sequence>
<dbReference type="PANTHER" id="PTHR11671">
    <property type="entry name" value="V-TYPE ATP SYNTHASE SUBUNIT D"/>
    <property type="match status" value="1"/>
</dbReference>
<evidence type="ECO:0000256" key="4">
    <source>
        <dbReference type="HAMAP-Rule" id="MF_00271"/>
    </source>
</evidence>
<protein>
    <recommendedName>
        <fullName evidence="4">V-type ATP synthase subunit D</fullName>
    </recommendedName>
    <alternativeName>
        <fullName evidence="4">V-ATPase subunit D</fullName>
    </alternativeName>
</protein>
<evidence type="ECO:0000256" key="2">
    <source>
        <dbReference type="ARBA" id="ARBA00022448"/>
    </source>
</evidence>
<feature type="coiled-coil region" evidence="5">
    <location>
        <begin position="13"/>
        <end position="54"/>
    </location>
</feature>
<dbReference type="AlphaFoldDB" id="A0A2J8AZT8"/>
<comment type="caution">
    <text evidence="6">The sequence shown here is derived from an EMBL/GenBank/DDBJ whole genome shotgun (WGS) entry which is preliminary data.</text>
</comment>